<feature type="compositionally biased region" description="Low complexity" evidence="1">
    <location>
        <begin position="224"/>
        <end position="241"/>
    </location>
</feature>
<evidence type="ECO:0000313" key="2">
    <source>
        <dbReference type="EMBL" id="KAK3388904.1"/>
    </source>
</evidence>
<reference evidence="2" key="1">
    <citation type="journal article" date="2023" name="Mol. Phylogenet. Evol.">
        <title>Genome-scale phylogeny and comparative genomics of the fungal order Sordariales.</title>
        <authorList>
            <person name="Hensen N."/>
            <person name="Bonometti L."/>
            <person name="Westerberg I."/>
            <person name="Brannstrom I.O."/>
            <person name="Guillou S."/>
            <person name="Cros-Aarteil S."/>
            <person name="Calhoun S."/>
            <person name="Haridas S."/>
            <person name="Kuo A."/>
            <person name="Mondo S."/>
            <person name="Pangilinan J."/>
            <person name="Riley R."/>
            <person name="LaButti K."/>
            <person name="Andreopoulos B."/>
            <person name="Lipzen A."/>
            <person name="Chen C."/>
            <person name="Yan M."/>
            <person name="Daum C."/>
            <person name="Ng V."/>
            <person name="Clum A."/>
            <person name="Steindorff A."/>
            <person name="Ohm R.A."/>
            <person name="Martin F."/>
            <person name="Silar P."/>
            <person name="Natvig D.O."/>
            <person name="Lalanne C."/>
            <person name="Gautier V."/>
            <person name="Ament-Velasquez S.L."/>
            <person name="Kruys A."/>
            <person name="Hutchinson M.I."/>
            <person name="Powell A.J."/>
            <person name="Barry K."/>
            <person name="Miller A.N."/>
            <person name="Grigoriev I.V."/>
            <person name="Debuchy R."/>
            <person name="Gladieux P."/>
            <person name="Hiltunen Thoren M."/>
            <person name="Johannesson H."/>
        </authorList>
    </citation>
    <scope>NUCLEOTIDE SEQUENCE</scope>
    <source>
        <strain evidence="2">FGSC 1904</strain>
    </source>
</reference>
<feature type="region of interest" description="Disordered" evidence="1">
    <location>
        <begin position="224"/>
        <end position="253"/>
    </location>
</feature>
<comment type="caution">
    <text evidence="2">The sequence shown here is derived from an EMBL/GenBank/DDBJ whole genome shotgun (WGS) entry which is preliminary data.</text>
</comment>
<name>A0AAE0NWJ4_SORBR</name>
<dbReference type="Proteomes" id="UP001281003">
    <property type="component" value="Unassembled WGS sequence"/>
</dbReference>
<evidence type="ECO:0000313" key="3">
    <source>
        <dbReference type="Proteomes" id="UP001281003"/>
    </source>
</evidence>
<sequence length="401" mass="43977">MVPDGPSFPIFHRQYTAPVIVLPWTSCFMFHDLRILNLSPLLIYVTGMRHGTFTSGSRDSTLAPKLSGETPLNMAPRDHVRTMGPRRSLPWIVRMAAQEIISGVDAAVGKWSQPLDLILLACFRRFHPFYPPSTSRPPMLSCFGQNESSLSRSHLIEVTIHRAAIALIDMARHLPLRRDFPLVDGPQAREARHRTTPPPVPSSKTSSKMRCHDHTAAIIAVRGRGGLARAPRGSRGSRVSAKPPPSEASQKCRDNFKSQTLTDTEVEQVPTYFKSRRLPYPARPMIWVRYCISGGKDGSLIGCRVAPVVPSPNTVDPRISSGAVATVLTCGRCGNFRMSGVRGVKARPGIPSGSPTTAPLFKPEGEGECTLRLLVRFSLLILDSQIVDHTSCTIPGRNNPS</sequence>
<proteinExistence type="predicted"/>
<accession>A0AAE0NWJ4</accession>
<dbReference type="AlphaFoldDB" id="A0AAE0NWJ4"/>
<feature type="region of interest" description="Disordered" evidence="1">
    <location>
        <begin position="185"/>
        <end position="209"/>
    </location>
</feature>
<reference evidence="2" key="2">
    <citation type="submission" date="2023-07" db="EMBL/GenBank/DDBJ databases">
        <authorList>
            <consortium name="Lawrence Berkeley National Laboratory"/>
            <person name="Haridas S."/>
            <person name="Hensen N."/>
            <person name="Bonometti L."/>
            <person name="Westerberg I."/>
            <person name="Brannstrom I.O."/>
            <person name="Guillou S."/>
            <person name="Cros-Aarteil S."/>
            <person name="Calhoun S."/>
            <person name="Kuo A."/>
            <person name="Mondo S."/>
            <person name="Pangilinan J."/>
            <person name="Riley R."/>
            <person name="LaButti K."/>
            <person name="Andreopoulos B."/>
            <person name="Lipzen A."/>
            <person name="Chen C."/>
            <person name="Yanf M."/>
            <person name="Daum C."/>
            <person name="Ng V."/>
            <person name="Clum A."/>
            <person name="Steindorff A."/>
            <person name="Ohm R."/>
            <person name="Martin F."/>
            <person name="Silar P."/>
            <person name="Natvig D."/>
            <person name="Lalanne C."/>
            <person name="Gautier V."/>
            <person name="Ament-velasquez S.L."/>
            <person name="Kruys A."/>
            <person name="Hutchinson M.I."/>
            <person name="Powell A.J."/>
            <person name="Barry K."/>
            <person name="Miller A.N."/>
            <person name="Grigoriev I.V."/>
            <person name="Debuchy R."/>
            <person name="Gladieux P."/>
            <person name="Thoren M.H."/>
            <person name="Johannesson H."/>
        </authorList>
    </citation>
    <scope>NUCLEOTIDE SEQUENCE</scope>
    <source>
        <strain evidence="2">FGSC 1904</strain>
    </source>
</reference>
<protein>
    <submittedName>
        <fullName evidence="2">Uncharacterized protein</fullName>
    </submittedName>
</protein>
<keyword evidence="3" id="KW-1185">Reference proteome</keyword>
<organism evidence="2 3">
    <name type="scientific">Sordaria brevicollis</name>
    <dbReference type="NCBI Taxonomy" id="83679"/>
    <lineage>
        <taxon>Eukaryota</taxon>
        <taxon>Fungi</taxon>
        <taxon>Dikarya</taxon>
        <taxon>Ascomycota</taxon>
        <taxon>Pezizomycotina</taxon>
        <taxon>Sordariomycetes</taxon>
        <taxon>Sordariomycetidae</taxon>
        <taxon>Sordariales</taxon>
        <taxon>Sordariaceae</taxon>
        <taxon>Sordaria</taxon>
    </lineage>
</organism>
<dbReference type="EMBL" id="JAUTDP010000014">
    <property type="protein sequence ID" value="KAK3388904.1"/>
    <property type="molecule type" value="Genomic_DNA"/>
</dbReference>
<evidence type="ECO:0000256" key="1">
    <source>
        <dbReference type="SAM" id="MobiDB-lite"/>
    </source>
</evidence>
<gene>
    <name evidence="2" type="ORF">B0T20DRAFT_473296</name>
</gene>